<dbReference type="PANTHER" id="PTHR30506">
    <property type="entry name" value="INNER MEMBRANE PROTEIN"/>
    <property type="match status" value="1"/>
</dbReference>
<dbReference type="AlphaFoldDB" id="A0A3M0C4N8"/>
<evidence type="ECO:0000256" key="5">
    <source>
        <dbReference type="ARBA" id="ARBA00022989"/>
    </source>
</evidence>
<keyword evidence="5 7" id="KW-1133">Transmembrane helix</keyword>
<evidence type="ECO:0000256" key="7">
    <source>
        <dbReference type="SAM" id="Phobius"/>
    </source>
</evidence>
<proteinExistence type="inferred from homology"/>
<keyword evidence="4 7" id="KW-0812">Transmembrane</keyword>
<dbReference type="FunCoup" id="A0A3M0C4N8">
    <property type="interactions" value="104"/>
</dbReference>
<feature type="domain" description="Glycine transporter" evidence="8">
    <location>
        <begin position="19"/>
        <end position="92"/>
    </location>
</feature>
<evidence type="ECO:0000313" key="9">
    <source>
        <dbReference type="EMBL" id="RMB04821.1"/>
    </source>
</evidence>
<evidence type="ECO:0000256" key="6">
    <source>
        <dbReference type="ARBA" id="ARBA00023136"/>
    </source>
</evidence>
<comment type="subcellular location">
    <subcellularLocation>
        <location evidence="1">Cell membrane</location>
        <topology evidence="1">Multi-pass membrane protein</topology>
    </subcellularLocation>
</comment>
<feature type="transmembrane region" description="Helical" evidence="7">
    <location>
        <begin position="185"/>
        <end position="208"/>
    </location>
</feature>
<reference evidence="9 10" key="1">
    <citation type="submission" date="2018-10" db="EMBL/GenBank/DDBJ databases">
        <title>Genomic Encyclopedia of Archaeal and Bacterial Type Strains, Phase II (KMG-II): from individual species to whole genera.</title>
        <authorList>
            <person name="Goeker M."/>
        </authorList>
    </citation>
    <scope>NUCLEOTIDE SEQUENCE [LARGE SCALE GENOMIC DNA]</scope>
    <source>
        <strain evidence="9 10">DSM 25217</strain>
    </source>
</reference>
<dbReference type="InterPro" id="IPR005115">
    <property type="entry name" value="Gly_transporter"/>
</dbReference>
<feature type="transmembrane region" description="Helical" evidence="7">
    <location>
        <begin position="43"/>
        <end position="64"/>
    </location>
</feature>
<name>A0A3M0C4N8_9PROT</name>
<dbReference type="PANTHER" id="PTHR30506:SF3">
    <property type="entry name" value="UPF0126 INNER MEMBRANE PROTEIN YADS-RELATED"/>
    <property type="match status" value="1"/>
</dbReference>
<organism evidence="9 10">
    <name type="scientific">Eilatimonas milleporae</name>
    <dbReference type="NCBI Taxonomy" id="911205"/>
    <lineage>
        <taxon>Bacteria</taxon>
        <taxon>Pseudomonadati</taxon>
        <taxon>Pseudomonadota</taxon>
        <taxon>Alphaproteobacteria</taxon>
        <taxon>Kordiimonadales</taxon>
        <taxon>Kordiimonadaceae</taxon>
        <taxon>Eilatimonas</taxon>
    </lineage>
</organism>
<keyword evidence="10" id="KW-1185">Reference proteome</keyword>
<comment type="caution">
    <text evidence="9">The sequence shown here is derived from an EMBL/GenBank/DDBJ whole genome shotgun (WGS) entry which is preliminary data.</text>
</comment>
<accession>A0A3M0C4N8</accession>
<dbReference type="EMBL" id="REFR01000012">
    <property type="protein sequence ID" value="RMB04821.1"/>
    <property type="molecule type" value="Genomic_DNA"/>
</dbReference>
<feature type="transmembrane region" description="Helical" evidence="7">
    <location>
        <begin position="16"/>
        <end position="36"/>
    </location>
</feature>
<evidence type="ECO:0000259" key="8">
    <source>
        <dbReference type="Pfam" id="PF03458"/>
    </source>
</evidence>
<evidence type="ECO:0000256" key="3">
    <source>
        <dbReference type="ARBA" id="ARBA00022475"/>
    </source>
</evidence>
<evidence type="ECO:0000256" key="4">
    <source>
        <dbReference type="ARBA" id="ARBA00022692"/>
    </source>
</evidence>
<evidence type="ECO:0000256" key="1">
    <source>
        <dbReference type="ARBA" id="ARBA00004651"/>
    </source>
</evidence>
<keyword evidence="3" id="KW-1003">Cell membrane</keyword>
<sequence length="213" mass="22474">MAERFPTRICGVTLDLIALFDLFGVFVFAISGALAAVRKDMDIFGVTMIALFPAVGGGTLRDIILDVPVFWVVDTTPVWVTFAAAVISFFLSPLLESRLRVLIWADAFGLALFAVLGAGKALDATGSVLIAVMMGVATGVVGGMIRDVVCNDLPLVLRREIYATAAFAGAGTFCLLRGLNVQEDISLWVSVAGAFAVRAAGILLGLSLPRPPR</sequence>
<keyword evidence="6 7" id="KW-0472">Membrane</keyword>
<dbReference type="Proteomes" id="UP000271227">
    <property type="component" value="Unassembled WGS sequence"/>
</dbReference>
<feature type="transmembrane region" description="Helical" evidence="7">
    <location>
        <begin position="76"/>
        <end position="95"/>
    </location>
</feature>
<dbReference type="InParanoid" id="A0A3M0C4N8"/>
<feature type="domain" description="Glycine transporter" evidence="8">
    <location>
        <begin position="104"/>
        <end position="176"/>
    </location>
</feature>
<dbReference type="GO" id="GO:0005886">
    <property type="term" value="C:plasma membrane"/>
    <property type="evidence" value="ECO:0007669"/>
    <property type="project" value="UniProtKB-SubCell"/>
</dbReference>
<dbReference type="Pfam" id="PF03458">
    <property type="entry name" value="Gly_transporter"/>
    <property type="match status" value="2"/>
</dbReference>
<feature type="transmembrane region" description="Helical" evidence="7">
    <location>
        <begin position="161"/>
        <end position="179"/>
    </location>
</feature>
<dbReference type="OrthoDB" id="9791874at2"/>
<evidence type="ECO:0000313" key="10">
    <source>
        <dbReference type="Proteomes" id="UP000271227"/>
    </source>
</evidence>
<comment type="similarity">
    <text evidence="2">Belongs to the UPF0126 family.</text>
</comment>
<protein>
    <submittedName>
        <fullName evidence="9">Putative membrane protein YeiH</fullName>
    </submittedName>
</protein>
<feature type="transmembrane region" description="Helical" evidence="7">
    <location>
        <begin position="102"/>
        <end position="122"/>
    </location>
</feature>
<feature type="transmembrane region" description="Helical" evidence="7">
    <location>
        <begin position="128"/>
        <end position="149"/>
    </location>
</feature>
<gene>
    <name evidence="9" type="ORF">BXY39_2387</name>
</gene>
<evidence type="ECO:0000256" key="2">
    <source>
        <dbReference type="ARBA" id="ARBA00008193"/>
    </source>
</evidence>